<dbReference type="InterPro" id="IPR036425">
    <property type="entry name" value="MoaB/Mog-like_dom_sf"/>
</dbReference>
<evidence type="ECO:0000259" key="3">
    <source>
        <dbReference type="SMART" id="SM00852"/>
    </source>
</evidence>
<dbReference type="PROSITE" id="PS01078">
    <property type="entry name" value="MOCF_BIOSYNTHESIS_1"/>
    <property type="match status" value="1"/>
</dbReference>
<dbReference type="RefSeq" id="WP_311860023.1">
    <property type="nucleotide sequence ID" value="NZ_JAUZVV010000001.1"/>
</dbReference>
<evidence type="ECO:0000313" key="4">
    <source>
        <dbReference type="EMBL" id="MDT3315350.1"/>
    </source>
</evidence>
<keyword evidence="2" id="KW-0501">Molybdenum cofactor biosynthesis</keyword>
<dbReference type="SMART" id="SM00852">
    <property type="entry name" value="MoCF_biosynth"/>
    <property type="match status" value="1"/>
</dbReference>
<evidence type="ECO:0000256" key="2">
    <source>
        <dbReference type="ARBA" id="ARBA00023150"/>
    </source>
</evidence>
<dbReference type="Gene3D" id="3.40.980.10">
    <property type="entry name" value="MoaB/Mog-like domain"/>
    <property type="match status" value="1"/>
</dbReference>
<dbReference type="PANTHER" id="PTHR43764">
    <property type="entry name" value="MOLYBDENUM COFACTOR BIOSYNTHESIS"/>
    <property type="match status" value="1"/>
</dbReference>
<dbReference type="InterPro" id="IPR008284">
    <property type="entry name" value="MoCF_biosynth_CS"/>
</dbReference>
<name>A0ABU3G772_9MICO</name>
<organism evidence="4 5">
    <name type="scientific">Microbacterium gawkjiense</name>
    <dbReference type="NCBI Taxonomy" id="3067309"/>
    <lineage>
        <taxon>Bacteria</taxon>
        <taxon>Bacillati</taxon>
        <taxon>Actinomycetota</taxon>
        <taxon>Actinomycetes</taxon>
        <taxon>Micrococcales</taxon>
        <taxon>Microbacteriaceae</taxon>
        <taxon>Microbacterium</taxon>
    </lineage>
</organism>
<dbReference type="Pfam" id="PF00994">
    <property type="entry name" value="MoCF_biosynth"/>
    <property type="match status" value="1"/>
</dbReference>
<comment type="pathway">
    <text evidence="1">Cofactor biosynthesis; molybdopterin biosynthesis.</text>
</comment>
<protein>
    <submittedName>
        <fullName evidence="4">MogA/MoaB family molybdenum cofactor biosynthesis protein</fullName>
    </submittedName>
</protein>
<dbReference type="EMBL" id="JAUZVV010000001">
    <property type="protein sequence ID" value="MDT3315350.1"/>
    <property type="molecule type" value="Genomic_DNA"/>
</dbReference>
<dbReference type="InterPro" id="IPR001453">
    <property type="entry name" value="MoaB/Mog_dom"/>
</dbReference>
<dbReference type="SUPFAM" id="SSF53218">
    <property type="entry name" value="Molybdenum cofactor biosynthesis proteins"/>
    <property type="match status" value="1"/>
</dbReference>
<proteinExistence type="predicted"/>
<dbReference type="InterPro" id="IPR051920">
    <property type="entry name" value="MPT_Adenylyltrnsfr/MoaC-Rel"/>
</dbReference>
<gene>
    <name evidence="4" type="ORF">Q9S71_00780</name>
</gene>
<keyword evidence="5" id="KW-1185">Reference proteome</keyword>
<evidence type="ECO:0000256" key="1">
    <source>
        <dbReference type="ARBA" id="ARBA00005046"/>
    </source>
</evidence>
<feature type="domain" description="MoaB/Mog" evidence="3">
    <location>
        <begin position="6"/>
        <end position="151"/>
    </location>
</feature>
<reference evidence="4 5" key="1">
    <citation type="submission" date="2023-08" db="EMBL/GenBank/DDBJ databases">
        <title>Microbacterium aquilitoris sp. nov. and Microbacterium gwkjibeachense sp. nov., isolated from beach.</title>
        <authorList>
            <person name="Lee S.D."/>
            <person name="Yang H."/>
            <person name="Kim I."/>
        </authorList>
    </citation>
    <scope>NUCLEOTIDE SEQUENCE [LARGE SCALE GENOMIC DNA]</scope>
    <source>
        <strain evidence="4 5">KSW4-11</strain>
    </source>
</reference>
<sequence>MTLRAYVITVSDRSASGEREDRGGPLAVALLGEAGIPCDGSEIVPDGADAVEQALRRALATPARLIVTTGGTGVGPRDRTPEGTERVVTRAIPGIAEELRRVGLADTPMSLLSRCVAGVVEPEGALIVNLPGSTRAVASGIPVIVSVARHVVDQAKGGDHS</sequence>
<dbReference type="CDD" id="cd00886">
    <property type="entry name" value="MogA_MoaB"/>
    <property type="match status" value="1"/>
</dbReference>
<dbReference type="PANTHER" id="PTHR43764:SF1">
    <property type="entry name" value="MOLYBDOPTERIN MOLYBDOTRANSFERASE"/>
    <property type="match status" value="1"/>
</dbReference>
<dbReference type="NCBIfam" id="TIGR00177">
    <property type="entry name" value="molyb_syn"/>
    <property type="match status" value="1"/>
</dbReference>
<accession>A0ABU3G772</accession>
<evidence type="ECO:0000313" key="5">
    <source>
        <dbReference type="Proteomes" id="UP001251849"/>
    </source>
</evidence>
<comment type="caution">
    <text evidence="4">The sequence shown here is derived from an EMBL/GenBank/DDBJ whole genome shotgun (WGS) entry which is preliminary data.</text>
</comment>
<dbReference type="Proteomes" id="UP001251849">
    <property type="component" value="Unassembled WGS sequence"/>
</dbReference>